<dbReference type="Gene3D" id="1.10.1040.10">
    <property type="entry name" value="N-(1-d-carboxylethyl)-l-norvaline Dehydrogenase, domain 2"/>
    <property type="match status" value="1"/>
</dbReference>
<dbReference type="PIRSF" id="PIRSF000103">
    <property type="entry name" value="HIBADH"/>
    <property type="match status" value="1"/>
</dbReference>
<dbReference type="Pfam" id="PF21761">
    <property type="entry name" value="RedAm-like_C"/>
    <property type="match status" value="1"/>
</dbReference>
<dbReference type="PANTHER" id="PTHR43580:SF2">
    <property type="entry name" value="CYTOKINE-LIKE NUCLEAR FACTOR N-PAC"/>
    <property type="match status" value="1"/>
</dbReference>
<gene>
    <name evidence="5" type="ORF">GCM10022224_039870</name>
</gene>
<dbReference type="InterPro" id="IPR048666">
    <property type="entry name" value="RedAm-like_C"/>
</dbReference>
<comment type="caution">
    <text evidence="5">The sequence shown here is derived from an EMBL/GenBank/DDBJ whole genome shotgun (WGS) entry which is preliminary data.</text>
</comment>
<keyword evidence="6" id="KW-1185">Reference proteome</keyword>
<keyword evidence="2" id="KW-0560">Oxidoreductase</keyword>
<sequence length="294" mass="30931">MMAHDDRSPVTVIGLGLMGSALARVLVKNGHPTTVWNRTAGKADELVSLGATRAATVRDAVAASPTVIVCVTDYPAAYEVLESCGDALSGRHLVHLSTGTPEQAREAAAWAAERGVHYLDGAVMATPSGVGGSEAVLFYSGSEAVFAAEREMLNVLGGATSYLGADHGMASLYDSSLLGVEWGVLSGYFHAFSLVGTEGSKASTFLPVAIQFLRSIEAVFHEVARQVDEGRYPSDEETLEIHLNAMDRLIETSRARGIGVDVPEFFKSIITRAVALGHGADGLPSAFEAVKRPA</sequence>
<dbReference type="Pfam" id="PF03446">
    <property type="entry name" value="NAD_binding_2"/>
    <property type="match status" value="1"/>
</dbReference>
<comment type="similarity">
    <text evidence="1">Belongs to the HIBADH-related family.</text>
</comment>
<feature type="domain" description="NADPH-dependent reductive aminase-like C-terminal" evidence="4">
    <location>
        <begin position="166"/>
        <end position="291"/>
    </location>
</feature>
<dbReference type="PANTHER" id="PTHR43580">
    <property type="entry name" value="OXIDOREDUCTASE GLYR1-RELATED"/>
    <property type="match status" value="1"/>
</dbReference>
<accession>A0ABP7BZC6</accession>
<organism evidence="5 6">
    <name type="scientific">Nonomuraea antimicrobica</name>
    <dbReference type="NCBI Taxonomy" id="561173"/>
    <lineage>
        <taxon>Bacteria</taxon>
        <taxon>Bacillati</taxon>
        <taxon>Actinomycetota</taxon>
        <taxon>Actinomycetes</taxon>
        <taxon>Streptosporangiales</taxon>
        <taxon>Streptosporangiaceae</taxon>
        <taxon>Nonomuraea</taxon>
    </lineage>
</organism>
<dbReference type="InterPro" id="IPR013328">
    <property type="entry name" value="6PGD_dom2"/>
</dbReference>
<dbReference type="Gene3D" id="3.40.50.720">
    <property type="entry name" value="NAD(P)-binding Rossmann-like Domain"/>
    <property type="match status" value="1"/>
</dbReference>
<feature type="domain" description="6-phosphogluconate dehydrogenase NADP-binding" evidence="3">
    <location>
        <begin position="10"/>
        <end position="164"/>
    </location>
</feature>
<dbReference type="SUPFAM" id="SSF51735">
    <property type="entry name" value="NAD(P)-binding Rossmann-fold domains"/>
    <property type="match status" value="1"/>
</dbReference>
<dbReference type="InterPro" id="IPR036291">
    <property type="entry name" value="NAD(P)-bd_dom_sf"/>
</dbReference>
<dbReference type="InterPro" id="IPR015815">
    <property type="entry name" value="HIBADH-related"/>
</dbReference>
<dbReference type="InterPro" id="IPR006115">
    <property type="entry name" value="6PGDH_NADP-bd"/>
</dbReference>
<dbReference type="EMBL" id="BAAAZP010000077">
    <property type="protein sequence ID" value="GAA3671698.1"/>
    <property type="molecule type" value="Genomic_DNA"/>
</dbReference>
<evidence type="ECO:0000313" key="6">
    <source>
        <dbReference type="Proteomes" id="UP001500902"/>
    </source>
</evidence>
<name>A0ABP7BZC6_9ACTN</name>
<reference evidence="6" key="1">
    <citation type="journal article" date="2019" name="Int. J. Syst. Evol. Microbiol.">
        <title>The Global Catalogue of Microorganisms (GCM) 10K type strain sequencing project: providing services to taxonomists for standard genome sequencing and annotation.</title>
        <authorList>
            <consortium name="The Broad Institute Genomics Platform"/>
            <consortium name="The Broad Institute Genome Sequencing Center for Infectious Disease"/>
            <person name="Wu L."/>
            <person name="Ma J."/>
        </authorList>
    </citation>
    <scope>NUCLEOTIDE SEQUENCE [LARGE SCALE GENOMIC DNA]</scope>
    <source>
        <strain evidence="6">JCM 16904</strain>
    </source>
</reference>
<evidence type="ECO:0000313" key="5">
    <source>
        <dbReference type="EMBL" id="GAA3671698.1"/>
    </source>
</evidence>
<dbReference type="InterPro" id="IPR051265">
    <property type="entry name" value="HIBADH-related_NP60_sf"/>
</dbReference>
<evidence type="ECO:0000259" key="3">
    <source>
        <dbReference type="Pfam" id="PF03446"/>
    </source>
</evidence>
<evidence type="ECO:0000256" key="1">
    <source>
        <dbReference type="ARBA" id="ARBA00009080"/>
    </source>
</evidence>
<proteinExistence type="inferred from homology"/>
<evidence type="ECO:0000256" key="2">
    <source>
        <dbReference type="ARBA" id="ARBA00023002"/>
    </source>
</evidence>
<evidence type="ECO:0000259" key="4">
    <source>
        <dbReference type="Pfam" id="PF21761"/>
    </source>
</evidence>
<protein>
    <submittedName>
        <fullName evidence="5">NAD(P)-binding domain-containing protein</fullName>
    </submittedName>
</protein>
<dbReference type="Proteomes" id="UP001500902">
    <property type="component" value="Unassembled WGS sequence"/>
</dbReference>